<dbReference type="Proteomes" id="UP000799324">
    <property type="component" value="Unassembled WGS sequence"/>
</dbReference>
<organism evidence="1 2">
    <name type="scientific">Lophiostoma macrostomum CBS 122681</name>
    <dbReference type="NCBI Taxonomy" id="1314788"/>
    <lineage>
        <taxon>Eukaryota</taxon>
        <taxon>Fungi</taxon>
        <taxon>Dikarya</taxon>
        <taxon>Ascomycota</taxon>
        <taxon>Pezizomycotina</taxon>
        <taxon>Dothideomycetes</taxon>
        <taxon>Pleosporomycetidae</taxon>
        <taxon>Pleosporales</taxon>
        <taxon>Lophiostomataceae</taxon>
        <taxon>Lophiostoma</taxon>
    </lineage>
</organism>
<evidence type="ECO:0000313" key="1">
    <source>
        <dbReference type="EMBL" id="KAF2660056.1"/>
    </source>
</evidence>
<name>A0A6A6TKS4_9PLEO</name>
<dbReference type="AlphaFoldDB" id="A0A6A6TKS4"/>
<gene>
    <name evidence="1" type="ORF">K491DRAFT_688662</name>
</gene>
<protein>
    <submittedName>
        <fullName evidence="1">Uncharacterized protein</fullName>
    </submittedName>
</protein>
<proteinExistence type="predicted"/>
<reference evidence="1" key="1">
    <citation type="journal article" date="2020" name="Stud. Mycol.">
        <title>101 Dothideomycetes genomes: a test case for predicting lifestyles and emergence of pathogens.</title>
        <authorList>
            <person name="Haridas S."/>
            <person name="Albert R."/>
            <person name="Binder M."/>
            <person name="Bloem J."/>
            <person name="Labutti K."/>
            <person name="Salamov A."/>
            <person name="Andreopoulos B."/>
            <person name="Baker S."/>
            <person name="Barry K."/>
            <person name="Bills G."/>
            <person name="Bluhm B."/>
            <person name="Cannon C."/>
            <person name="Castanera R."/>
            <person name="Culley D."/>
            <person name="Daum C."/>
            <person name="Ezra D."/>
            <person name="Gonzalez J."/>
            <person name="Henrissat B."/>
            <person name="Kuo A."/>
            <person name="Liang C."/>
            <person name="Lipzen A."/>
            <person name="Lutzoni F."/>
            <person name="Magnuson J."/>
            <person name="Mondo S."/>
            <person name="Nolan M."/>
            <person name="Ohm R."/>
            <person name="Pangilinan J."/>
            <person name="Park H.-J."/>
            <person name="Ramirez L."/>
            <person name="Alfaro M."/>
            <person name="Sun H."/>
            <person name="Tritt A."/>
            <person name="Yoshinaga Y."/>
            <person name="Zwiers L.-H."/>
            <person name="Turgeon B."/>
            <person name="Goodwin S."/>
            <person name="Spatafora J."/>
            <person name="Crous P."/>
            <person name="Grigoriev I."/>
        </authorList>
    </citation>
    <scope>NUCLEOTIDE SEQUENCE</scope>
    <source>
        <strain evidence="1">CBS 122681</strain>
    </source>
</reference>
<keyword evidence="2" id="KW-1185">Reference proteome</keyword>
<sequence length="111" mass="12382">MSSVWFAALSLEPLPLLAMLLTSGRLVEFTDLVYLNHTSSKLLMIVFLYMIYQGLNEIVHLTVIDAYDRFPSHATILATSKQAPHRSPPFRLNNAITCGRSSSRAPLCSET</sequence>
<accession>A0A6A6TKS4</accession>
<evidence type="ECO:0000313" key="2">
    <source>
        <dbReference type="Proteomes" id="UP000799324"/>
    </source>
</evidence>
<dbReference type="EMBL" id="MU004302">
    <property type="protein sequence ID" value="KAF2660056.1"/>
    <property type="molecule type" value="Genomic_DNA"/>
</dbReference>